<evidence type="ECO:0000256" key="2">
    <source>
        <dbReference type="ARBA" id="ARBA00023002"/>
    </source>
</evidence>
<comment type="caution">
    <text evidence="3">The sequence shown here is derived from an EMBL/GenBank/DDBJ whole genome shotgun (WGS) entry which is preliminary data.</text>
</comment>
<gene>
    <name evidence="3" type="ORF">KFK09_021596</name>
</gene>
<keyword evidence="4" id="KW-1185">Reference proteome</keyword>
<sequence>MAKVEFEKRWSLHGTTALVTGGSKGIGQAIVEELASLGAKVHTCARNQEDLDKSLQHWQSLKLNVTGSICDVSSRAERDKLMELVSSLRFNLNQTISPALSPAAAESKQVLYEVLRDENGNVKFDCPAIGKQFAAEILVQIQMGKSLCNGGRTKRKIGQDKNHLIAGRGGTQLERPGCRKVFNADTSEVKPNLGVGAYRTEEMQPYALNVVKNPVAWRCSCGRLLSTCTNVADPVAWRCSCGRLLSACTNVTDPVAWRSSFRIELFAALYSTATTVGGRCIHLYIEVDYRILHLLQSLCTYPSVACDTFIYFRRELVCVADLDSHSWIICIVFYHLHSIMLIS</sequence>
<dbReference type="InterPro" id="IPR036291">
    <property type="entry name" value="NAD(P)-bd_dom_sf"/>
</dbReference>
<dbReference type="Gene3D" id="3.40.50.720">
    <property type="entry name" value="NAD(P)-binding Rossmann-like Domain"/>
    <property type="match status" value="1"/>
</dbReference>
<accession>A0A8T3AW74</accession>
<dbReference type="InterPro" id="IPR045000">
    <property type="entry name" value="TR"/>
</dbReference>
<evidence type="ECO:0000313" key="3">
    <source>
        <dbReference type="EMBL" id="KAI0498355.1"/>
    </source>
</evidence>
<evidence type="ECO:0000313" key="4">
    <source>
        <dbReference type="Proteomes" id="UP000829196"/>
    </source>
</evidence>
<reference evidence="3" key="1">
    <citation type="journal article" date="2022" name="Front. Genet.">
        <title>Chromosome-Scale Assembly of the Dendrobium nobile Genome Provides Insights Into the Molecular Mechanism of the Biosynthesis of the Medicinal Active Ingredient of Dendrobium.</title>
        <authorList>
            <person name="Xu Q."/>
            <person name="Niu S.-C."/>
            <person name="Li K.-L."/>
            <person name="Zheng P.-J."/>
            <person name="Zhang X.-J."/>
            <person name="Jia Y."/>
            <person name="Liu Y."/>
            <person name="Niu Y.-X."/>
            <person name="Yu L.-H."/>
            <person name="Chen D.-F."/>
            <person name="Zhang G.-Q."/>
        </authorList>
    </citation>
    <scope>NUCLEOTIDE SEQUENCE</scope>
    <source>
        <tissue evidence="3">Leaf</tissue>
    </source>
</reference>
<dbReference type="OrthoDB" id="417891at2759"/>
<dbReference type="AlphaFoldDB" id="A0A8T3AW74"/>
<organism evidence="3 4">
    <name type="scientific">Dendrobium nobile</name>
    <name type="common">Orchid</name>
    <dbReference type="NCBI Taxonomy" id="94219"/>
    <lineage>
        <taxon>Eukaryota</taxon>
        <taxon>Viridiplantae</taxon>
        <taxon>Streptophyta</taxon>
        <taxon>Embryophyta</taxon>
        <taxon>Tracheophyta</taxon>
        <taxon>Spermatophyta</taxon>
        <taxon>Magnoliopsida</taxon>
        <taxon>Liliopsida</taxon>
        <taxon>Asparagales</taxon>
        <taxon>Orchidaceae</taxon>
        <taxon>Epidendroideae</taxon>
        <taxon>Malaxideae</taxon>
        <taxon>Dendrobiinae</taxon>
        <taxon>Dendrobium</taxon>
    </lineage>
</organism>
<dbReference type="SMR" id="A0A8T3AW74"/>
<dbReference type="Pfam" id="PF00106">
    <property type="entry name" value="adh_short"/>
    <property type="match status" value="1"/>
</dbReference>
<dbReference type="Proteomes" id="UP000829196">
    <property type="component" value="Unassembled WGS sequence"/>
</dbReference>
<dbReference type="EMBL" id="JAGYWB010000015">
    <property type="protein sequence ID" value="KAI0498355.1"/>
    <property type="molecule type" value="Genomic_DNA"/>
</dbReference>
<dbReference type="PANTHER" id="PTHR42898">
    <property type="entry name" value="TROPINONE REDUCTASE"/>
    <property type="match status" value="1"/>
</dbReference>
<evidence type="ECO:0000256" key="1">
    <source>
        <dbReference type="ARBA" id="ARBA00022857"/>
    </source>
</evidence>
<dbReference type="InterPro" id="IPR002347">
    <property type="entry name" value="SDR_fam"/>
</dbReference>
<dbReference type="SUPFAM" id="SSF51735">
    <property type="entry name" value="NAD(P)-binding Rossmann-fold domains"/>
    <property type="match status" value="1"/>
</dbReference>
<dbReference type="PANTHER" id="PTHR42898:SF6">
    <property type="entry name" value="NADP-DEPENDENT MANNITOL DEHYDROGENASE"/>
    <property type="match status" value="1"/>
</dbReference>
<proteinExistence type="predicted"/>
<keyword evidence="2" id="KW-0560">Oxidoreductase</keyword>
<protein>
    <submittedName>
        <fullName evidence="3">Uncharacterized protein</fullName>
    </submittedName>
</protein>
<dbReference type="GO" id="GO:0016491">
    <property type="term" value="F:oxidoreductase activity"/>
    <property type="evidence" value="ECO:0007669"/>
    <property type="project" value="UniProtKB-KW"/>
</dbReference>
<name>A0A8T3AW74_DENNO</name>
<keyword evidence="1" id="KW-0521">NADP</keyword>